<evidence type="ECO:0000259" key="4">
    <source>
        <dbReference type="SMART" id="SM00396"/>
    </source>
</evidence>
<organism evidence="5 6">
    <name type="scientific">Candida glabrata</name>
    <name type="common">Yeast</name>
    <name type="synonym">Torulopsis glabrata</name>
    <dbReference type="NCBI Taxonomy" id="5478"/>
    <lineage>
        <taxon>Eukaryota</taxon>
        <taxon>Fungi</taxon>
        <taxon>Dikarya</taxon>
        <taxon>Ascomycota</taxon>
        <taxon>Saccharomycotina</taxon>
        <taxon>Saccharomycetes</taxon>
        <taxon>Saccharomycetales</taxon>
        <taxon>Saccharomycetaceae</taxon>
        <taxon>Nakaseomyces</taxon>
    </lineage>
</organism>
<dbReference type="InterPro" id="IPR003126">
    <property type="entry name" value="Znf_UBR"/>
</dbReference>
<evidence type="ECO:0000313" key="5">
    <source>
        <dbReference type="EMBL" id="KTA96474.1"/>
    </source>
</evidence>
<dbReference type="Proteomes" id="UP000054886">
    <property type="component" value="Unassembled WGS sequence"/>
</dbReference>
<dbReference type="InterPro" id="IPR047506">
    <property type="entry name" value="UBR7-like_UBR-box"/>
</dbReference>
<evidence type="ECO:0000313" key="6">
    <source>
        <dbReference type="Proteomes" id="UP000054886"/>
    </source>
</evidence>
<keyword evidence="3" id="KW-0862">Zinc</keyword>
<dbReference type="GO" id="GO:0008270">
    <property type="term" value="F:zinc ion binding"/>
    <property type="evidence" value="ECO:0007669"/>
    <property type="project" value="UniProtKB-KW"/>
</dbReference>
<reference evidence="5 6" key="1">
    <citation type="submission" date="2015-10" db="EMBL/GenBank/DDBJ databases">
        <title>Draft genomes sequences of Candida glabrata isolates 1A, 1B, 2A, 2B, 3A and 3B.</title>
        <authorList>
            <person name="Haavelsrud O.E."/>
            <person name="Gaustad P."/>
        </authorList>
    </citation>
    <scope>NUCLEOTIDE SEQUENCE [LARGE SCALE GENOMIC DNA]</scope>
    <source>
        <strain evidence="5">910700640</strain>
    </source>
</reference>
<dbReference type="SMART" id="SM00396">
    <property type="entry name" value="ZnF_UBR1"/>
    <property type="match status" value="1"/>
</dbReference>
<dbReference type="GO" id="GO:0061630">
    <property type="term" value="F:ubiquitin protein ligase activity"/>
    <property type="evidence" value="ECO:0007669"/>
    <property type="project" value="InterPro"/>
</dbReference>
<dbReference type="VEuPathDB" id="FungiDB:B1J91_K02013g"/>
<dbReference type="EMBL" id="LLZZ01000172">
    <property type="protein sequence ID" value="KTA96474.1"/>
    <property type="molecule type" value="Genomic_DNA"/>
</dbReference>
<evidence type="ECO:0000256" key="3">
    <source>
        <dbReference type="ARBA" id="ARBA00022833"/>
    </source>
</evidence>
<dbReference type="PANTHER" id="PTHR13513:SF9">
    <property type="entry name" value="E3 UBIQUITIN-PROTEIN LIGASE UBR7-RELATED"/>
    <property type="match status" value="1"/>
</dbReference>
<sequence length="372" mass="42569">MSSEGQGQTEEISASDFVNQQKQLEDEARELMPWEPKQCTYELGSIRQPVFACRSHNQIGICYSCSILCHTSCDIVELFTKRHFTCDCGTERDTKPADEDGIHCQLRKNRSKDISSDSNEYRQNFKGLFCGCSTEYDPENPAVMLQCVLGTECGEDWFHDYCILGKTKEEADELRARNKPDAENDDELEVPLAGMPDLETFDAFVCWKCTSKYEQYFKRLLSHPLSETVIAKQLYRQCSEVKETDDGKRKHDEGSEDYSLFLKKDHESAFKKILESSEADSKIRIFLTDLAPHLIKDEPVYEPPEEKEETLSIEALTRQIIQNAMDRHTAVEGLTAFHSLKDKLNSFLAPFAEAGQTVKEEDIVTFFSKSKH</sequence>
<accession>A0A0W0DCN7</accession>
<keyword evidence="2" id="KW-0863">Zinc-finger</keyword>
<dbReference type="VEuPathDB" id="FungiDB:GVI51_K01859"/>
<proteinExistence type="predicted"/>
<keyword evidence="1" id="KW-0479">Metal-binding</keyword>
<dbReference type="CDD" id="cd19677">
    <property type="entry name" value="UBR-box_UBR7"/>
    <property type="match status" value="1"/>
</dbReference>
<gene>
    <name evidence="5" type="ORF">AO440_003338</name>
</gene>
<comment type="caution">
    <text evidence="5">The sequence shown here is derived from an EMBL/GenBank/DDBJ whole genome shotgun (WGS) entry which is preliminary data.</text>
</comment>
<feature type="domain" description="UBR-type" evidence="4">
    <location>
        <begin position="37"/>
        <end position="108"/>
    </location>
</feature>
<evidence type="ECO:0000256" key="1">
    <source>
        <dbReference type="ARBA" id="ARBA00022723"/>
    </source>
</evidence>
<dbReference type="InterPro" id="IPR040204">
    <property type="entry name" value="UBR7"/>
</dbReference>
<dbReference type="AlphaFoldDB" id="A0A0W0DCN7"/>
<evidence type="ECO:0000256" key="2">
    <source>
        <dbReference type="ARBA" id="ARBA00022771"/>
    </source>
</evidence>
<dbReference type="VEuPathDB" id="FungiDB:CAGL0K02013g"/>
<dbReference type="VEuPathDB" id="FungiDB:GWK60_K01859"/>
<dbReference type="PANTHER" id="PTHR13513">
    <property type="entry name" value="E3 UBIQUITIN-PROTEIN LIGASE UBR7"/>
    <property type="match status" value="1"/>
</dbReference>
<name>A0A0W0DCN7_CANGB</name>
<dbReference type="Pfam" id="PF02207">
    <property type="entry name" value="zf-UBR"/>
    <property type="match status" value="1"/>
</dbReference>
<dbReference type="GO" id="GO:0005737">
    <property type="term" value="C:cytoplasm"/>
    <property type="evidence" value="ECO:0007669"/>
    <property type="project" value="TreeGrafter"/>
</dbReference>
<protein>
    <submittedName>
        <fullName evidence="5">Protein mlo2</fullName>
    </submittedName>
</protein>